<evidence type="ECO:0000256" key="4">
    <source>
        <dbReference type="PROSITE-ProRule" id="PRU00335"/>
    </source>
</evidence>
<dbReference type="InterPro" id="IPR009057">
    <property type="entry name" value="Homeodomain-like_sf"/>
</dbReference>
<dbReference type="SUPFAM" id="SSF46689">
    <property type="entry name" value="Homeodomain-like"/>
    <property type="match status" value="1"/>
</dbReference>
<evidence type="ECO:0000256" key="2">
    <source>
        <dbReference type="ARBA" id="ARBA00023125"/>
    </source>
</evidence>
<dbReference type="InterPro" id="IPR036271">
    <property type="entry name" value="Tet_transcr_reg_TetR-rel_C_sf"/>
</dbReference>
<keyword evidence="7" id="KW-1185">Reference proteome</keyword>
<dbReference type="PANTHER" id="PTHR30055">
    <property type="entry name" value="HTH-TYPE TRANSCRIPTIONAL REGULATOR RUTR"/>
    <property type="match status" value="1"/>
</dbReference>
<keyword evidence="1" id="KW-0805">Transcription regulation</keyword>
<proteinExistence type="predicted"/>
<dbReference type="Gene3D" id="1.10.357.10">
    <property type="entry name" value="Tetracycline Repressor, domain 2"/>
    <property type="match status" value="1"/>
</dbReference>
<keyword evidence="3" id="KW-0804">Transcription</keyword>
<dbReference type="InterPro" id="IPR001647">
    <property type="entry name" value="HTH_TetR"/>
</dbReference>
<comment type="caution">
    <text evidence="6">The sequence shown here is derived from an EMBL/GenBank/DDBJ whole genome shotgun (WGS) entry which is preliminary data.</text>
</comment>
<feature type="DNA-binding region" description="H-T-H motif" evidence="4">
    <location>
        <begin position="29"/>
        <end position="48"/>
    </location>
</feature>
<gene>
    <name evidence="6" type="ORF">ACFSUF_09465</name>
</gene>
<protein>
    <submittedName>
        <fullName evidence="6">WHG domain-containing protein</fullName>
    </submittedName>
</protein>
<keyword evidence="2 4" id="KW-0238">DNA-binding</keyword>
<feature type="domain" description="HTH tetR-type" evidence="5">
    <location>
        <begin position="6"/>
        <end position="66"/>
    </location>
</feature>
<dbReference type="EMBL" id="JBHUME010000007">
    <property type="protein sequence ID" value="MFD2612648.1"/>
    <property type="molecule type" value="Genomic_DNA"/>
</dbReference>
<dbReference type="InterPro" id="IPR025996">
    <property type="entry name" value="MT1864/Rv1816-like_C"/>
</dbReference>
<dbReference type="Proteomes" id="UP001597541">
    <property type="component" value="Unassembled WGS sequence"/>
</dbReference>
<dbReference type="Pfam" id="PF13305">
    <property type="entry name" value="TetR_C_33"/>
    <property type="match status" value="1"/>
</dbReference>
<evidence type="ECO:0000256" key="3">
    <source>
        <dbReference type="ARBA" id="ARBA00023163"/>
    </source>
</evidence>
<evidence type="ECO:0000313" key="7">
    <source>
        <dbReference type="Proteomes" id="UP001597541"/>
    </source>
</evidence>
<accession>A0ABW5PCC1</accession>
<evidence type="ECO:0000259" key="5">
    <source>
        <dbReference type="PROSITE" id="PS50977"/>
    </source>
</evidence>
<name>A0ABW5PCC1_9BACL</name>
<organism evidence="6 7">
    <name type="scientific">Paenibacillus gansuensis</name>
    <dbReference type="NCBI Taxonomy" id="306542"/>
    <lineage>
        <taxon>Bacteria</taxon>
        <taxon>Bacillati</taxon>
        <taxon>Bacillota</taxon>
        <taxon>Bacilli</taxon>
        <taxon>Bacillales</taxon>
        <taxon>Paenibacillaceae</taxon>
        <taxon>Paenibacillus</taxon>
    </lineage>
</organism>
<reference evidence="7" key="1">
    <citation type="journal article" date="2019" name="Int. J. Syst. Evol. Microbiol.">
        <title>The Global Catalogue of Microorganisms (GCM) 10K type strain sequencing project: providing services to taxonomists for standard genome sequencing and annotation.</title>
        <authorList>
            <consortium name="The Broad Institute Genomics Platform"/>
            <consortium name="The Broad Institute Genome Sequencing Center for Infectious Disease"/>
            <person name="Wu L."/>
            <person name="Ma J."/>
        </authorList>
    </citation>
    <scope>NUCLEOTIDE SEQUENCE [LARGE SCALE GENOMIC DNA]</scope>
    <source>
        <strain evidence="7">KCTC 3950</strain>
    </source>
</reference>
<dbReference type="RefSeq" id="WP_377602366.1">
    <property type="nucleotide sequence ID" value="NZ_JBHUME010000007.1"/>
</dbReference>
<dbReference type="SUPFAM" id="SSF48498">
    <property type="entry name" value="Tetracyclin repressor-like, C-terminal domain"/>
    <property type="match status" value="1"/>
</dbReference>
<sequence>MSPRIGLDPESVLAAAAELADEQGFEAVTLATLAQKLSIRPPSLYNHIQGLPDLRVKLAVYGIDRLHTALEEAIQGREGDEAVFALSEAYITFARRHPGLYAASQRHHNRKETGIQLAAERTFQLVGSVLKEAYGLKGDTAIHAMRGLRSVLHGFASLEREGGFGIGLSVDESLKVITAAFIAGMRTLRRDHSLES</sequence>
<dbReference type="PROSITE" id="PS50977">
    <property type="entry name" value="HTH_TETR_2"/>
    <property type="match status" value="1"/>
</dbReference>
<evidence type="ECO:0000313" key="6">
    <source>
        <dbReference type="EMBL" id="MFD2612648.1"/>
    </source>
</evidence>
<dbReference type="Pfam" id="PF00440">
    <property type="entry name" value="TetR_N"/>
    <property type="match status" value="1"/>
</dbReference>
<evidence type="ECO:0000256" key="1">
    <source>
        <dbReference type="ARBA" id="ARBA00023015"/>
    </source>
</evidence>
<dbReference type="PANTHER" id="PTHR30055:SF239">
    <property type="entry name" value="TRANSCRIPTIONAL REGULATORY PROTEIN"/>
    <property type="match status" value="1"/>
</dbReference>
<dbReference type="Gene3D" id="1.10.10.60">
    <property type="entry name" value="Homeodomain-like"/>
    <property type="match status" value="1"/>
</dbReference>
<dbReference type="InterPro" id="IPR050109">
    <property type="entry name" value="HTH-type_TetR-like_transc_reg"/>
</dbReference>